<name>A0AA48KYH3_9FIRM</name>
<dbReference type="PIRSF" id="PIRSF000114">
    <property type="entry name" value="Glycerol-3-P_dh"/>
    <property type="match status" value="1"/>
</dbReference>
<keyword evidence="4 11" id="KW-0560">Oxidoreductase</keyword>
<evidence type="ECO:0000256" key="2">
    <source>
        <dbReference type="ARBA" id="ARBA00022516"/>
    </source>
</evidence>
<dbReference type="AlphaFoldDB" id="A0AA48KYH3"/>
<evidence type="ECO:0000256" key="3">
    <source>
        <dbReference type="ARBA" id="ARBA00022857"/>
    </source>
</evidence>
<gene>
    <name evidence="15" type="ORF">CfP315_0411</name>
</gene>
<comment type="catalytic activity">
    <reaction evidence="12">
        <text>sn-glycerol 3-phosphate + NADP(+) = dihydroxyacetone phosphate + NADPH + H(+)</text>
        <dbReference type="Rhea" id="RHEA:11096"/>
        <dbReference type="ChEBI" id="CHEBI:15378"/>
        <dbReference type="ChEBI" id="CHEBI:57597"/>
        <dbReference type="ChEBI" id="CHEBI:57642"/>
        <dbReference type="ChEBI" id="CHEBI:57783"/>
        <dbReference type="ChEBI" id="CHEBI:58349"/>
        <dbReference type="EC" id="1.1.1.94"/>
    </reaction>
</comment>
<evidence type="ECO:0000256" key="1">
    <source>
        <dbReference type="ARBA" id="ARBA00011009"/>
    </source>
</evidence>
<keyword evidence="8" id="KW-1208">Phospholipid metabolism</keyword>
<evidence type="ECO:0000313" key="15">
    <source>
        <dbReference type="EMBL" id="BED91872.1"/>
    </source>
</evidence>
<evidence type="ECO:0000256" key="12">
    <source>
        <dbReference type="RuleBase" id="RU000439"/>
    </source>
</evidence>
<dbReference type="PANTHER" id="PTHR11728">
    <property type="entry name" value="GLYCEROL-3-PHOSPHATE DEHYDROGENASE"/>
    <property type="match status" value="1"/>
</dbReference>
<feature type="active site" description="Proton acceptor" evidence="9">
    <location>
        <position position="195"/>
    </location>
</feature>
<evidence type="ECO:0000256" key="11">
    <source>
        <dbReference type="RuleBase" id="RU000437"/>
    </source>
</evidence>
<dbReference type="GO" id="GO:0051287">
    <property type="term" value="F:NAD binding"/>
    <property type="evidence" value="ECO:0007669"/>
    <property type="project" value="InterPro"/>
</dbReference>
<evidence type="ECO:0000256" key="5">
    <source>
        <dbReference type="ARBA" id="ARBA00023027"/>
    </source>
</evidence>
<dbReference type="GO" id="GO:0046168">
    <property type="term" value="P:glycerol-3-phosphate catabolic process"/>
    <property type="evidence" value="ECO:0007669"/>
    <property type="project" value="InterPro"/>
</dbReference>
<dbReference type="PANTHER" id="PTHR11728:SF1">
    <property type="entry name" value="GLYCEROL-3-PHOSPHATE DEHYDROGENASE [NAD(+)] 2, CHLOROPLASTIC"/>
    <property type="match status" value="1"/>
</dbReference>
<keyword evidence="5 10" id="KW-0520">NAD</keyword>
<dbReference type="InterPro" id="IPR013328">
    <property type="entry name" value="6PGD_dom2"/>
</dbReference>
<proteinExistence type="inferred from homology"/>
<evidence type="ECO:0000256" key="4">
    <source>
        <dbReference type="ARBA" id="ARBA00023002"/>
    </source>
</evidence>
<dbReference type="Gene3D" id="1.10.1040.10">
    <property type="entry name" value="N-(1-d-carboxylethyl)-l-norvaline Dehydrogenase, domain 2"/>
    <property type="match status" value="1"/>
</dbReference>
<evidence type="ECO:0000256" key="8">
    <source>
        <dbReference type="ARBA" id="ARBA00023264"/>
    </source>
</evidence>
<comment type="similarity">
    <text evidence="1 11">Belongs to the NAD-dependent glycerol-3-phosphate dehydrogenase family.</text>
</comment>
<dbReference type="SUPFAM" id="SSF48179">
    <property type="entry name" value="6-phosphogluconate dehydrogenase C-terminal domain-like"/>
    <property type="match status" value="1"/>
</dbReference>
<evidence type="ECO:0000259" key="14">
    <source>
        <dbReference type="Pfam" id="PF07479"/>
    </source>
</evidence>
<dbReference type="InterPro" id="IPR036291">
    <property type="entry name" value="NAD(P)-bd_dom_sf"/>
</dbReference>
<reference evidence="15" key="1">
    <citation type="journal article" date="2023" name="ISME J.">
        <title>Emergence of putative energy parasites within Clostridia revealed by genome analysis of a novel endosymbiotic clade.</title>
        <authorList>
            <person name="Takahashi K."/>
            <person name="Kuwahara H."/>
            <person name="Horikawa Y."/>
            <person name="Izawa K."/>
            <person name="Kato D."/>
            <person name="Inagaki T."/>
            <person name="Yuki M."/>
            <person name="Ohkuma M."/>
            <person name="Hongoh Y."/>
        </authorList>
    </citation>
    <scope>NUCLEOTIDE SEQUENCE</scope>
    <source>
        <strain evidence="15">CfP3-15</strain>
    </source>
</reference>
<keyword evidence="3" id="KW-0521">NADP</keyword>
<evidence type="ECO:0000256" key="6">
    <source>
        <dbReference type="ARBA" id="ARBA00023098"/>
    </source>
</evidence>
<dbReference type="EC" id="1.1.1.94" evidence="12"/>
<dbReference type="Proteomes" id="UP001337580">
    <property type="component" value="Chromosome"/>
</dbReference>
<dbReference type="PRINTS" id="PR00077">
    <property type="entry name" value="GPDHDRGNASE"/>
</dbReference>
<organism evidence="15">
    <name type="scientific">Candidatus Improbicoccus pseudotrichonymphae</name>
    <dbReference type="NCBI Taxonomy" id="3033792"/>
    <lineage>
        <taxon>Bacteria</taxon>
        <taxon>Bacillati</taxon>
        <taxon>Bacillota</taxon>
        <taxon>Clostridia</taxon>
        <taxon>Candidatus Improbicoccus</taxon>
    </lineage>
</organism>
<evidence type="ECO:0000256" key="9">
    <source>
        <dbReference type="PIRSR" id="PIRSR000114-1"/>
    </source>
</evidence>
<dbReference type="SUPFAM" id="SSF51735">
    <property type="entry name" value="NAD(P)-binding Rossmann-fold domains"/>
    <property type="match status" value="1"/>
</dbReference>
<evidence type="ECO:0000256" key="7">
    <source>
        <dbReference type="ARBA" id="ARBA00023209"/>
    </source>
</evidence>
<dbReference type="Gene3D" id="3.40.50.720">
    <property type="entry name" value="NAD(P)-binding Rossmann-like Domain"/>
    <property type="match status" value="1"/>
</dbReference>
<feature type="domain" description="Glycerol-3-phosphate dehydrogenase NAD-dependent N-terminal" evidence="13">
    <location>
        <begin position="4"/>
        <end position="163"/>
    </location>
</feature>
<feature type="binding site" evidence="10">
    <location>
        <begin position="8"/>
        <end position="13"/>
    </location>
    <ligand>
        <name>NAD(+)</name>
        <dbReference type="ChEBI" id="CHEBI:57540"/>
    </ligand>
</feature>
<dbReference type="GO" id="GO:0047952">
    <property type="term" value="F:glycerol-3-phosphate dehydrogenase [NAD(P)+] activity"/>
    <property type="evidence" value="ECO:0007669"/>
    <property type="project" value="UniProtKB-EC"/>
</dbReference>
<dbReference type="Pfam" id="PF01210">
    <property type="entry name" value="NAD_Gly3P_dh_N"/>
    <property type="match status" value="1"/>
</dbReference>
<dbReference type="InterPro" id="IPR011128">
    <property type="entry name" value="G3P_DH_NAD-dep_N"/>
</dbReference>
<accession>A0AA48KYH3</accession>
<dbReference type="InterPro" id="IPR006109">
    <property type="entry name" value="G3P_DH_NAD-dep_C"/>
</dbReference>
<dbReference type="InterPro" id="IPR008927">
    <property type="entry name" value="6-PGluconate_DH-like_C_sf"/>
</dbReference>
<feature type="domain" description="Glycerol-3-phosphate dehydrogenase NAD-dependent C-terminal" evidence="14">
    <location>
        <begin position="184"/>
        <end position="316"/>
    </location>
</feature>
<dbReference type="GO" id="GO:0005829">
    <property type="term" value="C:cytosol"/>
    <property type="evidence" value="ECO:0007669"/>
    <property type="project" value="TreeGrafter"/>
</dbReference>
<dbReference type="GO" id="GO:0005975">
    <property type="term" value="P:carbohydrate metabolic process"/>
    <property type="evidence" value="ECO:0007669"/>
    <property type="project" value="InterPro"/>
</dbReference>
<keyword evidence="7" id="KW-0594">Phospholipid biosynthesis</keyword>
<dbReference type="GO" id="GO:0008654">
    <property type="term" value="P:phospholipid biosynthetic process"/>
    <property type="evidence" value="ECO:0007669"/>
    <property type="project" value="UniProtKB-KW"/>
</dbReference>
<keyword evidence="6" id="KW-0443">Lipid metabolism</keyword>
<evidence type="ECO:0000256" key="10">
    <source>
        <dbReference type="PIRSR" id="PIRSR000114-3"/>
    </source>
</evidence>
<sequence length="328" mass="36190">MSDVSVLGSGRWGSFIAWYLNKVKHKVTLWGKAETKEISTLIKNRNNGVVFFEEKIKITSGLESALRSEYIIISINAQNLRSFFVDLVGDIYVKNGFFKILAKKKIILCMKGIEKDSGKRLTEIVKEFLPENDNVAIWVGPGHVMSLMSGVPTCMVIDSTNENYKKELLKLFTSNLIKCFCGVDLVGNEIGAAAKNVLGIAAGILDALGMQALKGALMARGSLEISKLISALGGKKESAYGLCHLGDYEATLFSKESNNRRYGETIVTEESVDFVAEGVGTSEAINNLSEKYNLNLPICKEIYRIVNSISTPKESIRKLFSIESEYEI</sequence>
<dbReference type="EMBL" id="AP027924">
    <property type="protein sequence ID" value="BED91872.1"/>
    <property type="molecule type" value="Genomic_DNA"/>
</dbReference>
<evidence type="ECO:0000259" key="13">
    <source>
        <dbReference type="Pfam" id="PF01210"/>
    </source>
</evidence>
<dbReference type="InterPro" id="IPR006168">
    <property type="entry name" value="G3P_DH_NAD-dep"/>
</dbReference>
<dbReference type="Pfam" id="PF07479">
    <property type="entry name" value="NAD_Gly3P_dh_C"/>
    <property type="match status" value="1"/>
</dbReference>
<keyword evidence="2" id="KW-0444">Lipid biosynthesis</keyword>
<protein>
    <recommendedName>
        <fullName evidence="12">Glycerol-3-phosphate dehydrogenase</fullName>
        <ecNumber evidence="12">1.1.1.94</ecNumber>
    </recommendedName>
</protein>
<dbReference type="KEGG" id="ips:CfP315_0411"/>